<dbReference type="EMBL" id="ADLN01000009">
    <property type="protein sequence ID" value="EHI61037.1"/>
    <property type="molecule type" value="Genomic_DNA"/>
</dbReference>
<evidence type="ECO:0000313" key="1">
    <source>
        <dbReference type="EMBL" id="EHI61037.1"/>
    </source>
</evidence>
<evidence type="ECO:0000313" key="2">
    <source>
        <dbReference type="Proteomes" id="UP000005384"/>
    </source>
</evidence>
<organism evidence="1 2">
    <name type="scientific">Hungatella hathewayi WAL-18680</name>
    <dbReference type="NCBI Taxonomy" id="742737"/>
    <lineage>
        <taxon>Bacteria</taxon>
        <taxon>Bacillati</taxon>
        <taxon>Bacillota</taxon>
        <taxon>Clostridia</taxon>
        <taxon>Lachnospirales</taxon>
        <taxon>Lachnospiraceae</taxon>
        <taxon>Hungatella</taxon>
    </lineage>
</organism>
<reference evidence="1 2" key="1">
    <citation type="submission" date="2011-08" db="EMBL/GenBank/DDBJ databases">
        <title>The Genome Sequence of Clostridium hathewayi WAL-18680.</title>
        <authorList>
            <consortium name="The Broad Institute Genome Sequencing Platform"/>
            <person name="Earl A."/>
            <person name="Ward D."/>
            <person name="Feldgarden M."/>
            <person name="Gevers D."/>
            <person name="Finegold S.M."/>
            <person name="Summanen P.H."/>
            <person name="Molitoris D.R."/>
            <person name="Song M."/>
            <person name="Daigneault M."/>
            <person name="Allen-Vercoe E."/>
            <person name="Young S.K."/>
            <person name="Zeng Q."/>
            <person name="Gargeya S."/>
            <person name="Fitzgerald M."/>
            <person name="Haas B."/>
            <person name="Abouelleil A."/>
            <person name="Alvarado L."/>
            <person name="Arachchi H.M."/>
            <person name="Berlin A."/>
            <person name="Brown A."/>
            <person name="Chapman S.B."/>
            <person name="Chen Z."/>
            <person name="Dunbar C."/>
            <person name="Freedman E."/>
            <person name="Gearin G."/>
            <person name="Gellesch M."/>
            <person name="Goldberg J."/>
            <person name="Griggs A."/>
            <person name="Gujja S."/>
            <person name="Heiman D."/>
            <person name="Howarth C."/>
            <person name="Larson L."/>
            <person name="Lui A."/>
            <person name="MacDonald P.J.P."/>
            <person name="Montmayeur A."/>
            <person name="Murphy C."/>
            <person name="Neiman D."/>
            <person name="Pearson M."/>
            <person name="Priest M."/>
            <person name="Roberts A."/>
            <person name="Saif S."/>
            <person name="Shea T."/>
            <person name="Shenoy N."/>
            <person name="Sisk P."/>
            <person name="Stolte C."/>
            <person name="Sykes S."/>
            <person name="Wortman J."/>
            <person name="Nusbaum C."/>
            <person name="Birren B."/>
        </authorList>
    </citation>
    <scope>NUCLEOTIDE SEQUENCE [LARGE SCALE GENOMIC DNA]</scope>
    <source>
        <strain evidence="1 2">WAL-18680</strain>
    </source>
</reference>
<gene>
    <name evidence="1" type="ORF">HMPREF9473_01102</name>
</gene>
<dbReference type="Proteomes" id="UP000005384">
    <property type="component" value="Unassembled WGS sequence"/>
</dbReference>
<dbReference type="RefSeq" id="WP_006779088.1">
    <property type="nucleotide sequence ID" value="NZ_CP040506.1"/>
</dbReference>
<sequence length="317" mass="36819">MNIPAVGRKTNEYNARASEGYGNHNEDFSSYLNQANQATSAKSGKQNSTNYQSSTFMFDTCWDDKTFADMIMKFKKVTIRTDKPINWGTTGEHQLTADEIDTLKNRYDVANLSEQDFYDLMADLSNLNAIKPEDIISEYYSKGDGMEWYSTLVEMNYPILDKWGKVSYLARIHEKADYFKVHGEMINSAEFMNSDKFLLAQKQNPQYLSELKASVQERYEEANRYFHVIAQLVRDPRDLMMDTKETDEIKDSLLSEKKEKLSFLETVQERADYYKAYSEMLNNAEFLKLSKSLFAPKPNPQLLLELEANAQERYEMA</sequence>
<dbReference type="HOGENOM" id="CLU_876532_0_0_9"/>
<keyword evidence="2" id="KW-1185">Reference proteome</keyword>
<proteinExistence type="predicted"/>
<comment type="caution">
    <text evidence="1">The sequence shown here is derived from an EMBL/GenBank/DDBJ whole genome shotgun (WGS) entry which is preliminary data.</text>
</comment>
<name>G5IBR9_9FIRM</name>
<accession>G5IBR9</accession>
<protein>
    <submittedName>
        <fullName evidence="1">Uncharacterized protein</fullName>
    </submittedName>
</protein>
<dbReference type="PATRIC" id="fig|742737.3.peg.1106"/>
<dbReference type="AlphaFoldDB" id="G5IBR9"/>